<dbReference type="AlphaFoldDB" id="A0A4U0PZ70"/>
<gene>
    <name evidence="11" type="primary">recN</name>
    <name evidence="11" type="ORF">FAZ21_08425</name>
</gene>
<evidence type="ECO:0000256" key="6">
    <source>
        <dbReference type="ARBA" id="ARBA00022840"/>
    </source>
</evidence>
<proteinExistence type="inferred from homology"/>
<sequence>MLSTLRLKNFVIVDELALAFGDGLSVLTGETGAGKSIVLDALGLLLGDRADAAMLRHGTDRAELAAEFDLSAVPAACEWLVENELQGDDAEALILRRTLDAAGKSKAFINGAPATLAQLKALGETLVDIHGQHAHQQLLRPETQRALLDDYAGAAELAGQVALAWRGWRAAAAELDDAERNAAAYAAEAERLQWQVDEVAALSFAAEEWPTLSAEHARLHHAAGLIDGVQRALLALSEGDDNLQGWLSGVISRVGELIDYDAALGEVGELLGAAEASLSEAVHALQRYADRLELDPARLAEVEARMDAIWRTARKYRVEPERLPQLLGDWQERLESIAGGGGLAALRQRVATAEGLYRTAAEALSARRGAHAARLADAVTQEMRPLALADSRFDIALIPGDAGAHGLESVEFRVAHGAAPARDMARIVSGGELSRISLALQVIVSNLSGVPTLVFDEVDVGIGGRVAEIVGRLLAGLGQSRQVLCITHLPQVAACGSHHFVVSKHNGADGIVSAVTPLAPAQRVEEIARMLGGVEITETTRRHAAELLGHD</sequence>
<evidence type="ECO:0000256" key="9">
    <source>
        <dbReference type="PIRNR" id="PIRNR003128"/>
    </source>
</evidence>
<dbReference type="FunFam" id="3.40.50.300:FF:000319">
    <property type="entry name" value="DNA repair protein RecN"/>
    <property type="match status" value="1"/>
</dbReference>
<dbReference type="GO" id="GO:0006310">
    <property type="term" value="P:DNA recombination"/>
    <property type="evidence" value="ECO:0007669"/>
    <property type="project" value="InterPro"/>
</dbReference>
<name>A0A4U0PZ70_9NEIS</name>
<comment type="similarity">
    <text evidence="2 9">Belongs to the RecN family.</text>
</comment>
<accession>A0A4U0PZ70</accession>
<dbReference type="Pfam" id="PF02463">
    <property type="entry name" value="SMC_N"/>
    <property type="match status" value="1"/>
</dbReference>
<keyword evidence="6" id="KW-0067">ATP-binding</keyword>
<dbReference type="GO" id="GO:0006281">
    <property type="term" value="P:DNA repair"/>
    <property type="evidence" value="ECO:0007669"/>
    <property type="project" value="UniProtKB-KW"/>
</dbReference>
<dbReference type="Proteomes" id="UP000310016">
    <property type="component" value="Unassembled WGS sequence"/>
</dbReference>
<evidence type="ECO:0000256" key="7">
    <source>
        <dbReference type="ARBA" id="ARBA00023204"/>
    </source>
</evidence>
<dbReference type="RefSeq" id="WP_136772898.1">
    <property type="nucleotide sequence ID" value="NZ_CP156074.1"/>
</dbReference>
<reference evidence="11 12" key="1">
    <citation type="submission" date="2019-04" db="EMBL/GenBank/DDBJ databases">
        <title>Chitiniphilus eburnea sp. nov., a novel chitinolytic bacterium isolated from aquaculture sludge.</title>
        <authorList>
            <person name="Sheng M."/>
        </authorList>
    </citation>
    <scope>NUCLEOTIDE SEQUENCE [LARGE SCALE GENOMIC DNA]</scope>
    <source>
        <strain evidence="11 12">HX-2-15</strain>
    </source>
</reference>
<dbReference type="EMBL" id="SUMF01000007">
    <property type="protein sequence ID" value="TJZ73973.1"/>
    <property type="molecule type" value="Genomic_DNA"/>
</dbReference>
<dbReference type="FunFam" id="3.40.50.300:FF:000356">
    <property type="entry name" value="DNA repair protein RecN"/>
    <property type="match status" value="1"/>
</dbReference>
<dbReference type="InterPro" id="IPR027417">
    <property type="entry name" value="P-loop_NTPase"/>
</dbReference>
<protein>
    <recommendedName>
        <fullName evidence="3 9">DNA repair protein RecN</fullName>
    </recommendedName>
    <alternativeName>
        <fullName evidence="8 9">Recombination protein N</fullName>
    </alternativeName>
</protein>
<dbReference type="PANTHER" id="PTHR11059:SF0">
    <property type="entry name" value="DNA REPAIR PROTEIN RECN"/>
    <property type="match status" value="1"/>
</dbReference>
<dbReference type="InterPro" id="IPR003395">
    <property type="entry name" value="RecF/RecN/SMC_N"/>
</dbReference>
<dbReference type="InterPro" id="IPR004604">
    <property type="entry name" value="DNA_recomb/repair_RecN"/>
</dbReference>
<comment type="function">
    <text evidence="1 9">May be involved in recombinational repair of damaged DNA.</text>
</comment>
<dbReference type="GO" id="GO:0009432">
    <property type="term" value="P:SOS response"/>
    <property type="evidence" value="ECO:0007669"/>
    <property type="project" value="UniProtKB-ARBA"/>
</dbReference>
<evidence type="ECO:0000256" key="2">
    <source>
        <dbReference type="ARBA" id="ARBA00009441"/>
    </source>
</evidence>
<evidence type="ECO:0000313" key="11">
    <source>
        <dbReference type="EMBL" id="TJZ73973.1"/>
    </source>
</evidence>
<dbReference type="CDD" id="cd03241">
    <property type="entry name" value="ABC_RecN"/>
    <property type="match status" value="2"/>
</dbReference>
<dbReference type="NCBIfam" id="TIGR00634">
    <property type="entry name" value="recN"/>
    <property type="match status" value="1"/>
</dbReference>
<organism evidence="11 12">
    <name type="scientific">Chitiniphilus eburneus</name>
    <dbReference type="NCBI Taxonomy" id="2571148"/>
    <lineage>
        <taxon>Bacteria</taxon>
        <taxon>Pseudomonadati</taxon>
        <taxon>Pseudomonadota</taxon>
        <taxon>Betaproteobacteria</taxon>
        <taxon>Neisseriales</taxon>
        <taxon>Chitinibacteraceae</taxon>
        <taxon>Chitiniphilus</taxon>
    </lineage>
</organism>
<keyword evidence="7 9" id="KW-0234">DNA repair</keyword>
<dbReference type="GO" id="GO:0043590">
    <property type="term" value="C:bacterial nucleoid"/>
    <property type="evidence" value="ECO:0007669"/>
    <property type="project" value="TreeGrafter"/>
</dbReference>
<dbReference type="OrthoDB" id="9806954at2"/>
<keyword evidence="12" id="KW-1185">Reference proteome</keyword>
<evidence type="ECO:0000256" key="8">
    <source>
        <dbReference type="ARBA" id="ARBA00033408"/>
    </source>
</evidence>
<dbReference type="Gene3D" id="3.40.50.300">
    <property type="entry name" value="P-loop containing nucleotide triphosphate hydrolases"/>
    <property type="match status" value="2"/>
</dbReference>
<evidence type="ECO:0000313" key="12">
    <source>
        <dbReference type="Proteomes" id="UP000310016"/>
    </source>
</evidence>
<evidence type="ECO:0000256" key="5">
    <source>
        <dbReference type="ARBA" id="ARBA00022763"/>
    </source>
</evidence>
<dbReference type="PANTHER" id="PTHR11059">
    <property type="entry name" value="DNA REPAIR PROTEIN RECN"/>
    <property type="match status" value="1"/>
</dbReference>
<dbReference type="SUPFAM" id="SSF52540">
    <property type="entry name" value="P-loop containing nucleoside triphosphate hydrolases"/>
    <property type="match status" value="2"/>
</dbReference>
<evidence type="ECO:0000256" key="3">
    <source>
        <dbReference type="ARBA" id="ARBA00021315"/>
    </source>
</evidence>
<evidence type="ECO:0000259" key="10">
    <source>
        <dbReference type="Pfam" id="PF02463"/>
    </source>
</evidence>
<feature type="domain" description="RecF/RecN/SMC N-terminal" evidence="10">
    <location>
        <begin position="2"/>
        <end position="504"/>
    </location>
</feature>
<dbReference type="PIRSF" id="PIRSF003128">
    <property type="entry name" value="RecN"/>
    <property type="match status" value="1"/>
</dbReference>
<dbReference type="GO" id="GO:0005524">
    <property type="term" value="F:ATP binding"/>
    <property type="evidence" value="ECO:0007669"/>
    <property type="project" value="UniProtKB-KW"/>
</dbReference>
<keyword evidence="4" id="KW-0547">Nucleotide-binding</keyword>
<keyword evidence="5 9" id="KW-0227">DNA damage</keyword>
<evidence type="ECO:0000256" key="4">
    <source>
        <dbReference type="ARBA" id="ARBA00022741"/>
    </source>
</evidence>
<comment type="caution">
    <text evidence="11">The sequence shown here is derived from an EMBL/GenBank/DDBJ whole genome shotgun (WGS) entry which is preliminary data.</text>
</comment>
<dbReference type="NCBIfam" id="NF008121">
    <property type="entry name" value="PRK10869.1"/>
    <property type="match status" value="1"/>
</dbReference>
<evidence type="ECO:0000256" key="1">
    <source>
        <dbReference type="ARBA" id="ARBA00003618"/>
    </source>
</evidence>